<dbReference type="EMBL" id="BMAT01007160">
    <property type="protein sequence ID" value="GFR58652.1"/>
    <property type="molecule type" value="Genomic_DNA"/>
</dbReference>
<name>A0AAV4ED89_9GAST</name>
<dbReference type="SMART" id="SM00353">
    <property type="entry name" value="HLH"/>
    <property type="match status" value="1"/>
</dbReference>
<dbReference type="Gene3D" id="4.10.280.10">
    <property type="entry name" value="Helix-loop-helix DNA-binding domain"/>
    <property type="match status" value="1"/>
</dbReference>
<keyword evidence="5" id="KW-1185">Reference proteome</keyword>
<dbReference type="Pfam" id="PF00010">
    <property type="entry name" value="HLH"/>
    <property type="match status" value="1"/>
</dbReference>
<comment type="caution">
    <text evidence="4">The sequence shown here is derived from an EMBL/GenBank/DDBJ whole genome shotgun (WGS) entry which is preliminary data.</text>
</comment>
<dbReference type="SUPFAM" id="SSF47459">
    <property type="entry name" value="HLH, helix-loop-helix DNA-binding domain"/>
    <property type="match status" value="1"/>
</dbReference>
<protein>
    <submittedName>
        <fullName evidence="4">Neurogenic differentiation factor 1</fullName>
    </submittedName>
</protein>
<accession>A0AAV4ED89</accession>
<evidence type="ECO:0000256" key="2">
    <source>
        <dbReference type="SAM" id="MobiDB-lite"/>
    </source>
</evidence>
<dbReference type="InterPro" id="IPR011598">
    <property type="entry name" value="bHLH_dom"/>
</dbReference>
<reference evidence="4 5" key="1">
    <citation type="journal article" date="2021" name="Elife">
        <title>Chloroplast acquisition without the gene transfer in kleptoplastic sea slugs, Plakobranchus ocellatus.</title>
        <authorList>
            <person name="Maeda T."/>
            <person name="Takahashi S."/>
            <person name="Yoshida T."/>
            <person name="Shimamura S."/>
            <person name="Takaki Y."/>
            <person name="Nagai Y."/>
            <person name="Toyoda A."/>
            <person name="Suzuki Y."/>
            <person name="Arimoto A."/>
            <person name="Ishii H."/>
            <person name="Satoh N."/>
            <person name="Nishiyama T."/>
            <person name="Hasebe M."/>
            <person name="Maruyama T."/>
            <person name="Minagawa J."/>
            <person name="Obokata J."/>
            <person name="Shigenobu S."/>
        </authorList>
    </citation>
    <scope>NUCLEOTIDE SEQUENCE [LARGE SCALE GENOMIC DNA]</scope>
</reference>
<sequence>MYRSWSSCVYDEQLDIPKILKGEERRYHSHSSNISKLEESKTMTSEGEMQSFRNSEKGACSLSNSVQIPAFTTRLTSYAGKNSASCFHTKSLENPCDEIQKHVFNDVKFERLNTQTTNCAQQKSYFPIFNVCCSKAHSSCKFDPVNIDSTIPLCDNAERISNTSDWLKLFADCVQSEQFQAAPYLPFSSSCHDIHALKSEAKKCVRNRVLVNDHLLKYQEPRKSNILETNDWESKIVSSSGYGNECATVHSSHVIADPVCDTPFQSTQHSCSESFRNMCGNSSVTSLIQSSLFYNKTRETPLFSSLDNTNFGSSHFDIVSSTRYSENHSTFTFRDNIKLKHPTDPLTSGSLNSSQLSRILQPPTSSPSLNTYMYQHGKLHTETSTTVCPTKPPKPDTGHTFLSNCPEKDSICTEYSRQPAQSGGRMSVDSAATTAVVKQNKSSLLAYNTTVRPKRTRRHVPHAMRSPGAVDKRNSRERRRIGGVNHAFEVLRKHTPSLSHLERASKIRILRQAQAYIRELSTALAYGNQQT</sequence>
<evidence type="ECO:0000259" key="3">
    <source>
        <dbReference type="PROSITE" id="PS50888"/>
    </source>
</evidence>
<feature type="domain" description="BHLH" evidence="3">
    <location>
        <begin position="468"/>
        <end position="520"/>
    </location>
</feature>
<evidence type="ECO:0000313" key="5">
    <source>
        <dbReference type="Proteomes" id="UP000762676"/>
    </source>
</evidence>
<feature type="region of interest" description="Disordered" evidence="2">
    <location>
        <begin position="453"/>
        <end position="476"/>
    </location>
</feature>
<dbReference type="GO" id="GO:0032502">
    <property type="term" value="P:developmental process"/>
    <property type="evidence" value="ECO:0007669"/>
    <property type="project" value="TreeGrafter"/>
</dbReference>
<keyword evidence="1" id="KW-0238">DNA-binding</keyword>
<dbReference type="PANTHER" id="PTHR23349">
    <property type="entry name" value="BASIC HELIX-LOOP-HELIX TRANSCRIPTION FACTOR, TWIST"/>
    <property type="match status" value="1"/>
</dbReference>
<dbReference type="PANTHER" id="PTHR23349:SF108">
    <property type="entry name" value="BHLH DOMAIN-CONTAINING PROTEIN"/>
    <property type="match status" value="1"/>
</dbReference>
<dbReference type="CDD" id="cd11418">
    <property type="entry name" value="bHLH_TS_ASCL"/>
    <property type="match status" value="1"/>
</dbReference>
<organism evidence="4 5">
    <name type="scientific">Elysia marginata</name>
    <dbReference type="NCBI Taxonomy" id="1093978"/>
    <lineage>
        <taxon>Eukaryota</taxon>
        <taxon>Metazoa</taxon>
        <taxon>Spiralia</taxon>
        <taxon>Lophotrochozoa</taxon>
        <taxon>Mollusca</taxon>
        <taxon>Gastropoda</taxon>
        <taxon>Heterobranchia</taxon>
        <taxon>Euthyneura</taxon>
        <taxon>Panpulmonata</taxon>
        <taxon>Sacoglossa</taxon>
        <taxon>Placobranchoidea</taxon>
        <taxon>Plakobranchidae</taxon>
        <taxon>Elysia</taxon>
    </lineage>
</organism>
<proteinExistence type="predicted"/>
<dbReference type="InterPro" id="IPR050283">
    <property type="entry name" value="E-box_TF_Regulators"/>
</dbReference>
<evidence type="ECO:0000256" key="1">
    <source>
        <dbReference type="ARBA" id="ARBA00023125"/>
    </source>
</evidence>
<evidence type="ECO:0000313" key="4">
    <source>
        <dbReference type="EMBL" id="GFR58652.1"/>
    </source>
</evidence>
<feature type="region of interest" description="Disordered" evidence="2">
    <location>
        <begin position="348"/>
        <end position="367"/>
    </location>
</feature>
<dbReference type="Proteomes" id="UP000762676">
    <property type="component" value="Unassembled WGS sequence"/>
</dbReference>
<dbReference type="InterPro" id="IPR036638">
    <property type="entry name" value="HLH_DNA-bd_sf"/>
</dbReference>
<dbReference type="PROSITE" id="PS50888">
    <property type="entry name" value="BHLH"/>
    <property type="match status" value="1"/>
</dbReference>
<dbReference type="GO" id="GO:0000981">
    <property type="term" value="F:DNA-binding transcription factor activity, RNA polymerase II-specific"/>
    <property type="evidence" value="ECO:0007669"/>
    <property type="project" value="TreeGrafter"/>
</dbReference>
<dbReference type="GO" id="GO:0000977">
    <property type="term" value="F:RNA polymerase II transcription regulatory region sequence-specific DNA binding"/>
    <property type="evidence" value="ECO:0007669"/>
    <property type="project" value="TreeGrafter"/>
</dbReference>
<dbReference type="GO" id="GO:0046983">
    <property type="term" value="F:protein dimerization activity"/>
    <property type="evidence" value="ECO:0007669"/>
    <property type="project" value="InterPro"/>
</dbReference>
<dbReference type="AlphaFoldDB" id="A0AAV4ED89"/>
<feature type="compositionally biased region" description="Basic residues" evidence="2">
    <location>
        <begin position="453"/>
        <end position="462"/>
    </location>
</feature>
<gene>
    <name evidence="4" type="ORF">ElyMa_003485700</name>
</gene>